<name>A0A4Z2CU18_SCHJA</name>
<evidence type="ECO:0000313" key="2">
    <source>
        <dbReference type="Proteomes" id="UP000311919"/>
    </source>
</evidence>
<dbReference type="Proteomes" id="UP000311919">
    <property type="component" value="Unassembled WGS sequence"/>
</dbReference>
<sequence length="96" mass="10846">MLAEKSSNIVRLNPVIVVNSSIRSVQFSAVERLGTLTAMRELKAGKSSHCRSTELASTTEYSEFCNADMYVTRIQRACRLQPYTLAFLNFTFFSQL</sequence>
<accession>A0A4Z2CU18</accession>
<dbReference type="EMBL" id="SKCS01000429">
    <property type="protein sequence ID" value="TNN07480.1"/>
    <property type="molecule type" value="Genomic_DNA"/>
</dbReference>
<proteinExistence type="predicted"/>
<keyword evidence="2" id="KW-1185">Reference proteome</keyword>
<organism evidence="1 2">
    <name type="scientific">Schistosoma japonicum</name>
    <name type="common">Blood fluke</name>
    <dbReference type="NCBI Taxonomy" id="6182"/>
    <lineage>
        <taxon>Eukaryota</taxon>
        <taxon>Metazoa</taxon>
        <taxon>Spiralia</taxon>
        <taxon>Lophotrochozoa</taxon>
        <taxon>Platyhelminthes</taxon>
        <taxon>Trematoda</taxon>
        <taxon>Digenea</taxon>
        <taxon>Strigeidida</taxon>
        <taxon>Schistosomatoidea</taxon>
        <taxon>Schistosomatidae</taxon>
        <taxon>Schistosoma</taxon>
    </lineage>
</organism>
<dbReference type="AlphaFoldDB" id="A0A4Z2CU18"/>
<evidence type="ECO:0000313" key="1">
    <source>
        <dbReference type="EMBL" id="TNN07480.1"/>
    </source>
</evidence>
<reference evidence="1 2" key="1">
    <citation type="submission" date="2019-03" db="EMBL/GenBank/DDBJ databases">
        <title>An improved genome assembly of the fluke Schistosoma japonicum.</title>
        <authorList>
            <person name="Hu W."/>
            <person name="Luo F."/>
            <person name="Yin M."/>
            <person name="Mo X."/>
            <person name="Sun C."/>
            <person name="Wu Q."/>
            <person name="Zhu B."/>
            <person name="Xiang M."/>
            <person name="Wang J."/>
            <person name="Wang Y."/>
            <person name="Zhang T."/>
            <person name="Xu B."/>
            <person name="Zheng H."/>
            <person name="Feng Z."/>
        </authorList>
    </citation>
    <scope>NUCLEOTIDE SEQUENCE [LARGE SCALE GENOMIC DNA]</scope>
    <source>
        <strain evidence="1">HuSjv2</strain>
        <tissue evidence="1">Worms</tissue>
    </source>
</reference>
<comment type="caution">
    <text evidence="1">The sequence shown here is derived from an EMBL/GenBank/DDBJ whole genome shotgun (WGS) entry which is preliminary data.</text>
</comment>
<protein>
    <submittedName>
        <fullName evidence="1">Uncharacterized protein</fullName>
    </submittedName>
</protein>
<gene>
    <name evidence="1" type="ORF">EWB00_007701</name>
</gene>